<protein>
    <submittedName>
        <fullName evidence="4">MBL fold metallo-hydrolase</fullName>
    </submittedName>
</protein>
<accession>A0A540X721</accession>
<dbReference type="InterPro" id="IPR036866">
    <property type="entry name" value="RibonucZ/Hydroxyglut_hydro"/>
</dbReference>
<dbReference type="OrthoDB" id="1550459at2"/>
<keyword evidence="4" id="KW-0378">Hydrolase</keyword>
<dbReference type="Pfam" id="PF00753">
    <property type="entry name" value="Lactamase_B"/>
    <property type="match status" value="1"/>
</dbReference>
<feature type="chain" id="PRO_5021818801" evidence="2">
    <location>
        <begin position="26"/>
        <end position="321"/>
    </location>
</feature>
<dbReference type="RefSeq" id="WP_141641321.1">
    <property type="nucleotide sequence ID" value="NZ_VIFM01000014.1"/>
</dbReference>
<dbReference type="PANTHER" id="PTHR42951:SF4">
    <property type="entry name" value="ACYL-COENZYME A THIOESTERASE MBLAC2"/>
    <property type="match status" value="1"/>
</dbReference>
<dbReference type="InterPro" id="IPR001279">
    <property type="entry name" value="Metallo-B-lactamas"/>
</dbReference>
<dbReference type="Gene3D" id="3.60.15.10">
    <property type="entry name" value="Ribonuclease Z/Hydroxyacylglutathione hydrolase-like"/>
    <property type="match status" value="1"/>
</dbReference>
<dbReference type="SUPFAM" id="SSF56281">
    <property type="entry name" value="Metallo-hydrolase/oxidoreductase"/>
    <property type="match status" value="1"/>
</dbReference>
<evidence type="ECO:0000256" key="2">
    <source>
        <dbReference type="SAM" id="SignalP"/>
    </source>
</evidence>
<comment type="similarity">
    <text evidence="1">Belongs to the metallo-beta-lactamase superfamily. Class-B beta-lactamase family.</text>
</comment>
<dbReference type="AlphaFoldDB" id="A0A540X721"/>
<comment type="caution">
    <text evidence="4">The sequence shown here is derived from an EMBL/GenBank/DDBJ whole genome shotgun (WGS) entry which is preliminary data.</text>
</comment>
<sequence>MGFTKNSTVLTLGALLVLGCAGTKANLGDSEVAHYTSDANGFDTHSFFYDTGAEVVVFDAQFTEAEANRVLEHIRSRTDHPIRYVVITHPNPDKFNGAAVFQRAGAKVVASEATAAAIPAVHAYKKYFWVNVAKAFTEETYPAQATVDVTFRGAYSLPLEGGAKVELTELKHAGVTVTQTVAYVPGREALIVGDLVHHGAHAWLEGGVRDGKVVPDVEAWKAALGELSAWPRATVYGGRGTSAPVAEAIAAQQRYLDGMVTVVTTYSAELGGRKADLCGDAAAPHHAELEKRAAAAFPEYALPYMVRYGVYGLVHRVACGG</sequence>
<evidence type="ECO:0000256" key="1">
    <source>
        <dbReference type="ARBA" id="ARBA00005250"/>
    </source>
</evidence>
<dbReference type="InterPro" id="IPR050855">
    <property type="entry name" value="NDM-1-like"/>
</dbReference>
<feature type="domain" description="Metallo-beta-lactamase" evidence="3">
    <location>
        <begin position="43"/>
        <end position="239"/>
    </location>
</feature>
<evidence type="ECO:0000259" key="3">
    <source>
        <dbReference type="SMART" id="SM00849"/>
    </source>
</evidence>
<dbReference type="PROSITE" id="PS51257">
    <property type="entry name" value="PROKAR_LIPOPROTEIN"/>
    <property type="match status" value="1"/>
</dbReference>
<dbReference type="GO" id="GO:0016787">
    <property type="term" value="F:hydrolase activity"/>
    <property type="evidence" value="ECO:0007669"/>
    <property type="project" value="UniProtKB-KW"/>
</dbReference>
<organism evidence="4 5">
    <name type="scientific">Myxococcus llanfairpwllgwyngyllgogerychwyrndrobwllllantysiliogogogochensis</name>
    <dbReference type="NCBI Taxonomy" id="2590453"/>
    <lineage>
        <taxon>Bacteria</taxon>
        <taxon>Pseudomonadati</taxon>
        <taxon>Myxococcota</taxon>
        <taxon>Myxococcia</taxon>
        <taxon>Myxococcales</taxon>
        <taxon>Cystobacterineae</taxon>
        <taxon>Myxococcaceae</taxon>
        <taxon>Myxococcus</taxon>
    </lineage>
</organism>
<evidence type="ECO:0000313" key="4">
    <source>
        <dbReference type="EMBL" id="TQF16979.1"/>
    </source>
</evidence>
<dbReference type="GO" id="GO:0017001">
    <property type="term" value="P:antibiotic catabolic process"/>
    <property type="evidence" value="ECO:0007669"/>
    <property type="project" value="UniProtKB-ARBA"/>
</dbReference>
<feature type="signal peptide" evidence="2">
    <location>
        <begin position="1"/>
        <end position="25"/>
    </location>
</feature>
<proteinExistence type="inferred from homology"/>
<name>A0A540X721_9BACT</name>
<dbReference type="PANTHER" id="PTHR42951">
    <property type="entry name" value="METALLO-BETA-LACTAMASE DOMAIN-CONTAINING"/>
    <property type="match status" value="1"/>
</dbReference>
<keyword evidence="5" id="KW-1185">Reference proteome</keyword>
<dbReference type="SMART" id="SM00849">
    <property type="entry name" value="Lactamase_B"/>
    <property type="match status" value="1"/>
</dbReference>
<gene>
    <name evidence="4" type="ORF">FJV41_05395</name>
</gene>
<reference evidence="4 5" key="1">
    <citation type="submission" date="2019-06" db="EMBL/GenBank/DDBJ databases">
        <authorList>
            <person name="Livingstone P."/>
            <person name="Whitworth D."/>
        </authorList>
    </citation>
    <scope>NUCLEOTIDE SEQUENCE [LARGE SCALE GENOMIC DNA]</scope>
    <source>
        <strain evidence="4 5">AM401</strain>
    </source>
</reference>
<keyword evidence="2" id="KW-0732">Signal</keyword>
<evidence type="ECO:0000313" key="5">
    <source>
        <dbReference type="Proteomes" id="UP000315369"/>
    </source>
</evidence>
<dbReference type="EMBL" id="VIFM01000014">
    <property type="protein sequence ID" value="TQF16979.1"/>
    <property type="molecule type" value="Genomic_DNA"/>
</dbReference>
<dbReference type="Proteomes" id="UP000315369">
    <property type="component" value="Unassembled WGS sequence"/>
</dbReference>